<feature type="transmembrane region" description="Helical" evidence="1">
    <location>
        <begin position="397"/>
        <end position="421"/>
    </location>
</feature>
<feature type="transmembrane region" description="Helical" evidence="1">
    <location>
        <begin position="519"/>
        <end position="545"/>
    </location>
</feature>
<keyword evidence="3" id="KW-1185">Reference proteome</keyword>
<proteinExistence type="predicted"/>
<evidence type="ECO:0000256" key="1">
    <source>
        <dbReference type="SAM" id="Phobius"/>
    </source>
</evidence>
<dbReference type="InterPro" id="IPR019425">
    <property type="entry name" value="7TM_GPCR_serpentine_rcpt_Srt"/>
</dbReference>
<feature type="transmembrane region" description="Helical" evidence="1">
    <location>
        <begin position="79"/>
        <end position="103"/>
    </location>
</feature>
<feature type="transmembrane region" description="Helical" evidence="1">
    <location>
        <begin position="201"/>
        <end position="227"/>
    </location>
</feature>
<feature type="transmembrane region" description="Helical" evidence="1">
    <location>
        <begin position="477"/>
        <end position="499"/>
    </location>
</feature>
<feature type="transmembrane region" description="Helical" evidence="1">
    <location>
        <begin position="321"/>
        <end position="339"/>
    </location>
</feature>
<sequence length="666" mass="75685">MSDPSNYEMSLFYAILNDFTPNQEYYNCSDNSAIQGTRTQQTILGGYLIISGCLFILLFIPCIIVGFKSELIKTSCYKIMFLSSFFDILQIIVGSLASGFYGIQAANFCDYPRSIFFFGALGCGSWLGGCLSCVTLAVNRCCDLNPNLKLRWIFLEKRVYFILFLIISYASYGFLFTKPPLFRSDYMSWFFDPRISTNPILYINILHTTNNCLVSLFTTTSYTYLCILLRYKSRSSSSNGVSKTQKQVFFQSAIICSFNAIAAYVYVYMQYFESSEIFILIGHIAWQLSNGSVSIVYLTMNRTIQKGVYKIPYSKITKMSVPSDFEMSLLNVIINGYTLNQKYYNCSDPRCIEGIKVQQNLFGWYFLVSGIIFVSLYIPCVISGLKSDLMNTSCYKIMLCLSVFDILSLITNSIATGFYCLTASNFCDYPKSIFTLGAIGCGSWMGGCLACVMLAVNRCCDLNPNIKLRWIFIGKRTYYTIGMIVAYGLYAIFLTKPIIFSSEYMTWFFNPRVSTNPLWYVNLAHTTNNCVVSICTTSLYTYLCILLIHKSRHASSEAVNRTQRQVFFQSVIICSFNAIAAYIYVYMQYFYSPPVVMLIGQIAWQFSNGSVCIVYLTMNRTIRKGVYEMLVPRRIREKARATVQATVSTKPTSQARRITSSNGTVF</sequence>
<dbReference type="SUPFAM" id="SSF81321">
    <property type="entry name" value="Family A G protein-coupled receptor-like"/>
    <property type="match status" value="2"/>
</dbReference>
<feature type="transmembrane region" description="Helical" evidence="1">
    <location>
        <begin position="566"/>
        <end position="589"/>
    </location>
</feature>
<feature type="transmembrane region" description="Helical" evidence="1">
    <location>
        <begin position="115"/>
        <end position="138"/>
    </location>
</feature>
<feature type="transmembrane region" description="Helical" evidence="1">
    <location>
        <begin position="362"/>
        <end position="385"/>
    </location>
</feature>
<dbReference type="Pfam" id="PF10321">
    <property type="entry name" value="7TM_GPCR_Srt"/>
    <property type="match status" value="2"/>
</dbReference>
<accession>A0A9P1J1K9</accession>
<dbReference type="AlphaFoldDB" id="A0A9P1J1K9"/>
<feature type="transmembrane region" description="Helical" evidence="1">
    <location>
        <begin position="159"/>
        <end position="181"/>
    </location>
</feature>
<dbReference type="PANTHER" id="PTHR23021">
    <property type="entry name" value="SERPENTINE RECEPTOR, CLASS T"/>
    <property type="match status" value="1"/>
</dbReference>
<gene>
    <name evidence="2" type="ORF">CAMP_LOCUS15980</name>
</gene>
<name>A0A9P1J1K9_9PELO</name>
<keyword evidence="1" id="KW-0472">Membrane</keyword>
<evidence type="ECO:0000313" key="3">
    <source>
        <dbReference type="Proteomes" id="UP001152747"/>
    </source>
</evidence>
<dbReference type="PANTHER" id="PTHR23021:SF76">
    <property type="entry name" value="SERPENTINE RECEPTOR, CLASS T"/>
    <property type="match status" value="1"/>
</dbReference>
<dbReference type="Proteomes" id="UP001152747">
    <property type="component" value="Unassembled WGS sequence"/>
</dbReference>
<evidence type="ECO:0000313" key="2">
    <source>
        <dbReference type="EMBL" id="CAI5453343.1"/>
    </source>
</evidence>
<feature type="transmembrane region" description="Helical" evidence="1">
    <location>
        <begin position="248"/>
        <end position="271"/>
    </location>
</feature>
<feature type="transmembrane region" description="Helical" evidence="1">
    <location>
        <begin position="47"/>
        <end position="67"/>
    </location>
</feature>
<organism evidence="2 3">
    <name type="scientific">Caenorhabditis angaria</name>
    <dbReference type="NCBI Taxonomy" id="860376"/>
    <lineage>
        <taxon>Eukaryota</taxon>
        <taxon>Metazoa</taxon>
        <taxon>Ecdysozoa</taxon>
        <taxon>Nematoda</taxon>
        <taxon>Chromadorea</taxon>
        <taxon>Rhabditida</taxon>
        <taxon>Rhabditina</taxon>
        <taxon>Rhabditomorpha</taxon>
        <taxon>Rhabditoidea</taxon>
        <taxon>Rhabditidae</taxon>
        <taxon>Peloderinae</taxon>
        <taxon>Caenorhabditis</taxon>
    </lineage>
</organism>
<keyword evidence="1" id="KW-0812">Transmembrane</keyword>
<feature type="transmembrane region" description="Helical" evidence="1">
    <location>
        <begin position="433"/>
        <end position="456"/>
    </location>
</feature>
<keyword evidence="1" id="KW-1133">Transmembrane helix</keyword>
<dbReference type="OrthoDB" id="5842676at2759"/>
<dbReference type="EMBL" id="CANHGI010000005">
    <property type="protein sequence ID" value="CAI5453343.1"/>
    <property type="molecule type" value="Genomic_DNA"/>
</dbReference>
<reference evidence="2" key="1">
    <citation type="submission" date="2022-11" db="EMBL/GenBank/DDBJ databases">
        <authorList>
            <person name="Kikuchi T."/>
        </authorList>
    </citation>
    <scope>NUCLEOTIDE SEQUENCE</scope>
    <source>
        <strain evidence="2">PS1010</strain>
    </source>
</reference>
<comment type="caution">
    <text evidence="2">The sequence shown here is derived from an EMBL/GenBank/DDBJ whole genome shotgun (WGS) entry which is preliminary data.</text>
</comment>
<feature type="transmembrane region" description="Helical" evidence="1">
    <location>
        <begin position="277"/>
        <end position="300"/>
    </location>
</feature>
<feature type="transmembrane region" description="Helical" evidence="1">
    <location>
        <begin position="595"/>
        <end position="616"/>
    </location>
</feature>
<protein>
    <submittedName>
        <fullName evidence="2">Uncharacterized protein</fullName>
    </submittedName>
</protein>